<evidence type="ECO:0008006" key="3">
    <source>
        <dbReference type="Google" id="ProtNLM"/>
    </source>
</evidence>
<reference evidence="1 2" key="1">
    <citation type="submission" date="2018-08" db="EMBL/GenBank/DDBJ databases">
        <title>Genomic Encyclopedia of Type Strains, Phase III (KMG-III): the genomes of soil and plant-associated and newly described type strains.</title>
        <authorList>
            <person name="Whitman W."/>
        </authorList>
    </citation>
    <scope>NUCLEOTIDE SEQUENCE [LARGE SCALE GENOMIC DNA]</scope>
    <source>
        <strain evidence="1 2">CGMCC 1.10966</strain>
    </source>
</reference>
<evidence type="ECO:0000313" key="2">
    <source>
        <dbReference type="Proteomes" id="UP000256304"/>
    </source>
</evidence>
<protein>
    <recommendedName>
        <fullName evidence="3">Zinc dependent phospholipase C</fullName>
    </recommendedName>
</protein>
<dbReference type="EMBL" id="QTTN01000001">
    <property type="protein sequence ID" value="REE94544.1"/>
    <property type="molecule type" value="Genomic_DNA"/>
</dbReference>
<evidence type="ECO:0000313" key="1">
    <source>
        <dbReference type="EMBL" id="REE94544.1"/>
    </source>
</evidence>
<dbReference type="AlphaFoldDB" id="A0A3D9SPQ0"/>
<sequence>MPWPMVHFGIAVQLYNGQPSPSFLLGSIAPDAIHTRGHVTREEKGATHFVTGGRFPTIAELEQACVNELGKRGEMDRADFVLGYIAHVYADIRWTDTIYASFERAYEDGKQGRIIRNVYNEEMAQTEFNLLRTKAWSDEILDALRRAEIDGLEPLVSEHEVSLYREMKLDYLSEPSHEPKIESVYFTDEAVLAFIARTAEELKLLFVEWEVADISVPGAASI</sequence>
<dbReference type="RefSeq" id="WP_116187256.1">
    <property type="nucleotide sequence ID" value="NZ_QTTN01000001.1"/>
</dbReference>
<dbReference type="OrthoDB" id="9810012at2"/>
<name>A0A3D9SPQ0_9BACL</name>
<organism evidence="1 2">
    <name type="scientific">Paenibacillus taihuensis</name>
    <dbReference type="NCBI Taxonomy" id="1156355"/>
    <lineage>
        <taxon>Bacteria</taxon>
        <taxon>Bacillati</taxon>
        <taxon>Bacillota</taxon>
        <taxon>Bacilli</taxon>
        <taxon>Bacillales</taxon>
        <taxon>Paenibacillaceae</taxon>
        <taxon>Paenibacillus</taxon>
    </lineage>
</organism>
<comment type="caution">
    <text evidence="1">The sequence shown here is derived from an EMBL/GenBank/DDBJ whole genome shotgun (WGS) entry which is preliminary data.</text>
</comment>
<gene>
    <name evidence="1" type="ORF">A8990_101340</name>
</gene>
<proteinExistence type="predicted"/>
<accession>A0A3D9SPQ0</accession>
<dbReference type="Proteomes" id="UP000256304">
    <property type="component" value="Unassembled WGS sequence"/>
</dbReference>
<keyword evidence="2" id="KW-1185">Reference proteome</keyword>